<proteinExistence type="predicted"/>
<keyword evidence="1" id="KW-0472">Membrane</keyword>
<accession>A0A319DIG4</accession>
<sequence>MSPSMSPTYRRAVSHKPASNSVHLISGFILALGTIFPTGYVHLDLCLGRHGHIFGWIGDQDQRIRHGDGRSSEDLVGESRGVHSLGGIVITRAGKSRGAFRVFRERGENHYG</sequence>
<dbReference type="EMBL" id="KZ825826">
    <property type="protein sequence ID" value="PYH97336.1"/>
    <property type="molecule type" value="Genomic_DNA"/>
</dbReference>
<dbReference type="AlphaFoldDB" id="A0A319DIG4"/>
<evidence type="ECO:0000313" key="2">
    <source>
        <dbReference type="EMBL" id="PYH97336.1"/>
    </source>
</evidence>
<evidence type="ECO:0000256" key="1">
    <source>
        <dbReference type="SAM" id="Phobius"/>
    </source>
</evidence>
<dbReference type="Proteomes" id="UP000247810">
    <property type="component" value="Unassembled WGS sequence"/>
</dbReference>
<feature type="transmembrane region" description="Helical" evidence="1">
    <location>
        <begin position="21"/>
        <end position="43"/>
    </location>
</feature>
<protein>
    <submittedName>
        <fullName evidence="2">Uncharacterized protein</fullName>
    </submittedName>
</protein>
<keyword evidence="1" id="KW-1133">Transmembrane helix</keyword>
<name>A0A319DIG4_9EURO</name>
<keyword evidence="3" id="KW-1185">Reference proteome</keyword>
<gene>
    <name evidence="2" type="ORF">BO71DRAFT_140275</name>
</gene>
<keyword evidence="1" id="KW-0812">Transmembrane</keyword>
<evidence type="ECO:0000313" key="3">
    <source>
        <dbReference type="Proteomes" id="UP000247810"/>
    </source>
</evidence>
<reference evidence="2 3" key="1">
    <citation type="submission" date="2018-02" db="EMBL/GenBank/DDBJ databases">
        <title>The genomes of Aspergillus section Nigri reveals drivers in fungal speciation.</title>
        <authorList>
            <consortium name="DOE Joint Genome Institute"/>
            <person name="Vesth T.C."/>
            <person name="Nybo J."/>
            <person name="Theobald S."/>
            <person name="Brandl J."/>
            <person name="Frisvad J.C."/>
            <person name="Nielsen K.F."/>
            <person name="Lyhne E.K."/>
            <person name="Kogle M.E."/>
            <person name="Kuo A."/>
            <person name="Riley R."/>
            <person name="Clum A."/>
            <person name="Nolan M."/>
            <person name="Lipzen A."/>
            <person name="Salamov A."/>
            <person name="Henrissat B."/>
            <person name="Wiebenga A."/>
            <person name="De vries R.P."/>
            <person name="Grigoriev I.V."/>
            <person name="Mortensen U.H."/>
            <person name="Andersen M.R."/>
            <person name="Baker S.E."/>
        </authorList>
    </citation>
    <scope>NUCLEOTIDE SEQUENCE [LARGE SCALE GENOMIC DNA]</scope>
    <source>
        <strain evidence="2 3">CBS 707.79</strain>
    </source>
</reference>
<organism evidence="2 3">
    <name type="scientific">Aspergillus ellipticus CBS 707.79</name>
    <dbReference type="NCBI Taxonomy" id="1448320"/>
    <lineage>
        <taxon>Eukaryota</taxon>
        <taxon>Fungi</taxon>
        <taxon>Dikarya</taxon>
        <taxon>Ascomycota</taxon>
        <taxon>Pezizomycotina</taxon>
        <taxon>Eurotiomycetes</taxon>
        <taxon>Eurotiomycetidae</taxon>
        <taxon>Eurotiales</taxon>
        <taxon>Aspergillaceae</taxon>
        <taxon>Aspergillus</taxon>
        <taxon>Aspergillus subgen. Circumdati</taxon>
    </lineage>
</organism>
<dbReference type="VEuPathDB" id="FungiDB:BO71DRAFT_140275"/>